<accession>A0A239JVT9</accession>
<organism evidence="1 2">
    <name type="scientific">Pontibacter ummariensis</name>
    <dbReference type="NCBI Taxonomy" id="1610492"/>
    <lineage>
        <taxon>Bacteria</taxon>
        <taxon>Pseudomonadati</taxon>
        <taxon>Bacteroidota</taxon>
        <taxon>Cytophagia</taxon>
        <taxon>Cytophagales</taxon>
        <taxon>Hymenobacteraceae</taxon>
        <taxon>Pontibacter</taxon>
    </lineage>
</organism>
<name>A0A239JVT9_9BACT</name>
<proteinExistence type="predicted"/>
<dbReference type="RefSeq" id="WP_089321078.1">
    <property type="nucleotide sequence ID" value="NZ_FZOQ01000024.1"/>
</dbReference>
<dbReference type="AlphaFoldDB" id="A0A239JVT9"/>
<keyword evidence="2" id="KW-1185">Reference proteome</keyword>
<gene>
    <name evidence="1" type="ORF">SAMN06296052_12414</name>
</gene>
<evidence type="ECO:0000313" key="2">
    <source>
        <dbReference type="Proteomes" id="UP000198432"/>
    </source>
</evidence>
<evidence type="ECO:0000313" key="1">
    <source>
        <dbReference type="EMBL" id="SNT09880.1"/>
    </source>
</evidence>
<sequence length="495" mass="57174">MEELSRLIHLVVERGSKSSMFVNQQDEESLETKLFNLVKQNQVTTDQDAASLLYGKNTLPASYRMLKSRLRKKLFNQLHFLKFPTGKYRGSVIHRYECDGLLLEAQSLMLGGELKMAGKVIDQALNIAKSSELNSIIVRALELKQSVSLMAADQKAYGTADVELQKYYEIESRERKATKLFGRASMELNQGVLVRSQFLSKVPMVLKELYALWQETNSSLIFEAYHILSIHFLELTGDYEAIHQTIERAELLLNEGKVSPAWFNHRYNSFIKVYALLQTRQFEQGIEQAEQYIKHFTAYSLNWYAFQENYLLLALHSQKLELATELIGSCLSNLGVNKLQSSAKERWELYRRYLLLSVKHQRLKSTDQISNIFLTELTALPKDKEGFNLSLLVLDAIELLSNPNLDDYEPLAERIRKYISKYLRGEKAERGRLFLRMLLLVIKEGLDPAQSREKGERLLEKLSVALPPGDAFAEVEIVPYEHLWELVLNLLERRR</sequence>
<dbReference type="Proteomes" id="UP000198432">
    <property type="component" value="Unassembled WGS sequence"/>
</dbReference>
<reference evidence="2" key="1">
    <citation type="submission" date="2017-06" db="EMBL/GenBank/DDBJ databases">
        <authorList>
            <person name="Varghese N."/>
            <person name="Submissions S."/>
        </authorList>
    </citation>
    <scope>NUCLEOTIDE SEQUENCE [LARGE SCALE GENOMIC DNA]</scope>
    <source>
        <strain evidence="2">NKM1</strain>
    </source>
</reference>
<protein>
    <submittedName>
        <fullName evidence="1">Uncharacterized protein</fullName>
    </submittedName>
</protein>
<dbReference type="OrthoDB" id="1490648at2"/>
<dbReference type="EMBL" id="FZOQ01000024">
    <property type="protein sequence ID" value="SNT09880.1"/>
    <property type="molecule type" value="Genomic_DNA"/>
</dbReference>